<feature type="domain" description="4'-phosphopantetheinyl transferase" evidence="7">
    <location>
        <begin position="960"/>
        <end position="1052"/>
    </location>
</feature>
<evidence type="ECO:0000313" key="10">
    <source>
        <dbReference type="Proteomes" id="UP000053664"/>
    </source>
</evidence>
<feature type="compositionally biased region" description="Gly residues" evidence="6">
    <location>
        <begin position="755"/>
        <end position="768"/>
    </location>
</feature>
<dbReference type="SUPFAM" id="SSF140959">
    <property type="entry name" value="Indolic compounds 2,3-dioxygenase-like"/>
    <property type="match status" value="1"/>
</dbReference>
<dbReference type="GO" id="GO:0034354">
    <property type="term" value="P:'de novo' NAD+ biosynthetic process from L-tryptophan"/>
    <property type="evidence" value="ECO:0007669"/>
    <property type="project" value="TreeGrafter"/>
</dbReference>
<dbReference type="Pfam" id="PF22624">
    <property type="entry name" value="AASDHPPT_N"/>
    <property type="match status" value="1"/>
</dbReference>
<evidence type="ECO:0000256" key="2">
    <source>
        <dbReference type="ARBA" id="ARBA00022679"/>
    </source>
</evidence>
<evidence type="ECO:0000256" key="1">
    <source>
        <dbReference type="ARBA" id="ARBA00007119"/>
    </source>
</evidence>
<dbReference type="GO" id="GO:0005737">
    <property type="term" value="C:cytoplasm"/>
    <property type="evidence" value="ECO:0007669"/>
    <property type="project" value="TreeGrafter"/>
</dbReference>
<dbReference type="InterPro" id="IPR037143">
    <property type="entry name" value="4-PPantetheinyl_Trfase_dom_sf"/>
</dbReference>
<dbReference type="GO" id="GO:0000287">
    <property type="term" value="F:magnesium ion binding"/>
    <property type="evidence" value="ECO:0007669"/>
    <property type="project" value="InterPro"/>
</dbReference>
<dbReference type="PANTHER" id="PTHR28657">
    <property type="entry name" value="INDOLEAMINE 2,3-DIOXYGENASE"/>
    <property type="match status" value="1"/>
</dbReference>
<dbReference type="GeneID" id="19320542"/>
<dbReference type="PANTHER" id="PTHR28657:SF5">
    <property type="entry name" value="INDOLEAMINE 2,3-DIOXYGENASE"/>
    <property type="match status" value="1"/>
</dbReference>
<feature type="domain" description="4'-phosphopantetheinyl transferase N-terminal" evidence="8">
    <location>
        <begin position="821"/>
        <end position="918"/>
    </location>
</feature>
<feature type="compositionally biased region" description="Polar residues" evidence="6">
    <location>
        <begin position="21"/>
        <end position="37"/>
    </location>
</feature>
<name>A0A061H0V4_9BASI</name>
<feature type="compositionally biased region" description="Low complexity" evidence="6">
    <location>
        <begin position="72"/>
        <end position="105"/>
    </location>
</feature>
<feature type="compositionally biased region" description="Low complexity" evidence="6">
    <location>
        <begin position="769"/>
        <end position="778"/>
    </location>
</feature>
<dbReference type="RefSeq" id="XP_007882198.1">
    <property type="nucleotide sequence ID" value="XM_007884007.1"/>
</dbReference>
<dbReference type="SUPFAM" id="SSF56214">
    <property type="entry name" value="4'-phosphopantetheinyl transferase"/>
    <property type="match status" value="2"/>
</dbReference>
<evidence type="ECO:0000256" key="3">
    <source>
        <dbReference type="ARBA" id="ARBA00022723"/>
    </source>
</evidence>
<dbReference type="Gene3D" id="1.20.58.480">
    <property type="match status" value="1"/>
</dbReference>
<dbReference type="eggNOG" id="KOG0945">
    <property type="taxonomic scope" value="Eukaryota"/>
</dbReference>
<dbReference type="GO" id="GO:0033754">
    <property type="term" value="F:indoleamine 2,3-dioxygenase activity"/>
    <property type="evidence" value="ECO:0007669"/>
    <property type="project" value="TreeGrafter"/>
</dbReference>
<keyword evidence="2" id="KW-0808">Transferase</keyword>
<feature type="region of interest" description="Disordered" evidence="6">
    <location>
        <begin position="1"/>
        <end position="105"/>
    </location>
</feature>
<evidence type="ECO:0000259" key="8">
    <source>
        <dbReference type="Pfam" id="PF22624"/>
    </source>
</evidence>
<dbReference type="InterPro" id="IPR000898">
    <property type="entry name" value="Indolamine_dOase"/>
</dbReference>
<organism evidence="9 10">
    <name type="scientific">Pseudozyma flocculosa PF-1</name>
    <dbReference type="NCBI Taxonomy" id="1277687"/>
    <lineage>
        <taxon>Eukaryota</taxon>
        <taxon>Fungi</taxon>
        <taxon>Dikarya</taxon>
        <taxon>Basidiomycota</taxon>
        <taxon>Ustilaginomycotina</taxon>
        <taxon>Ustilaginomycetes</taxon>
        <taxon>Ustilaginales</taxon>
        <taxon>Ustilaginaceae</taxon>
        <taxon>Pseudozyma</taxon>
    </lineage>
</organism>
<dbReference type="InterPro" id="IPR055066">
    <property type="entry name" value="AASDHPPT_N"/>
</dbReference>
<dbReference type="Gene3D" id="3.90.470.20">
    <property type="entry name" value="4'-phosphopantetheinyl transferase domain"/>
    <property type="match status" value="2"/>
</dbReference>
<accession>A0A061H0V4</accession>
<proteinExistence type="inferred from homology"/>
<dbReference type="Pfam" id="PF01231">
    <property type="entry name" value="IDO"/>
    <property type="match status" value="1"/>
</dbReference>
<sequence length="1147" mass="123380">MSSPSGSASYPADFDSAMPGPSSSRTNAVAGPSSPSRAKTFYPQWPETHEEAEYYEIPPDHFLAQQRGPQKAVAAPAPAPAADAHQRRSSVASTDSRSSDPSSATHIQPLAELATAIQSGLPVVPAPTATLAAASQRSFQDVIPTPATFAEAHEEMPDTSTLAAADFDIDVRSGFLPPEAPVIRLRGKHEQLWEVALDQAKSIPLMQGGGGVRITSQQRLEARRWRRSIREMPVLSLSEEVATDIRYARRGHLVLSFLAHFYIHSQPPPAPQAAKAAASSWRGYFSRKSQQQIDDEQDVADELEGKFSRTLPAAIAVPWVQLSQKLALPPILTYATTVLWNWAYIDPAKGLALDNIRMLETFTNTKSEEHFYLTSALIEIRGVEALELMRVSLDEAFVGDRLSRRRIAAYLNRLAVVIADLTQLLHDVRTDCDPKVFYWGIRPWFRGSDAAEGGEEPGWHFEGVDSPGVRRSFSGPSAGQSSLIHAIDVFLDVDHTRSKPRQSRPAVSPASAANESEAIRGDSRGADATFMERMQLYMPGHHRNFLTHLRSISFDDEDDDKADEARLANLAASQQSQSEDDVADDIEAHAVERPPPVMSHPIRSLALKAQEDGHEEGLPSAYDNALNALKALRDGHMRVAYLYIIAQARGSPPDEFAPLPKGFTGVMGVEDAVSRSAAKAKQAAQGDDVLDAADSSQKGAKGTGGTDLVTFLKDCRVNTTDALIAAGKTTSRSIQSATVATASAIGAPVTSTGAQNGGSGGATSGDGGSSSRASDGQSLDASSAPGLGPPSKASGNTEADPATTSSPACGGLQVWAIDVSGWEPDADRFSSLVDQLLPGSIAAGDREKIRKYYRQVDRTRSLAARLLPRLMFARHYGVRWDEMRFAATREGRPYLEAPSLAGATDFNISHDSDWVVLAFHAPTRTPSERSAAKDATPPAVASDRATSLLGSAPVSQSMLRVGVDVMQIALPKFEQDARSFAETMDMALSPDERRWVLAPLSPGPRSREVGEAEALSRLFDLWTHKEAFTKNIGKGLGFDFKTVELALGSLGEDRHRRSTSPGDVILRIKGVAEPSYSFVEVQLPGQAAGGAPSQVVVAEGPFDESERGGRRQVGPPIEHDEAVRSGLLKVWTMAQIVQMAEDAVAGL</sequence>
<dbReference type="InterPro" id="IPR008278">
    <property type="entry name" value="4-PPantetheinyl_Trfase_dom"/>
</dbReference>
<feature type="compositionally biased region" description="Polar residues" evidence="6">
    <location>
        <begin position="793"/>
        <end position="807"/>
    </location>
</feature>
<evidence type="ECO:0000313" key="9">
    <source>
        <dbReference type="EMBL" id="EPQ26012.1"/>
    </source>
</evidence>
<feature type="region of interest" description="Disordered" evidence="6">
    <location>
        <begin position="498"/>
        <end position="525"/>
    </location>
</feature>
<evidence type="ECO:0000256" key="6">
    <source>
        <dbReference type="SAM" id="MobiDB-lite"/>
    </source>
</evidence>
<dbReference type="GO" id="GO:0019441">
    <property type="term" value="P:L-tryptophan catabolic process to kynurenine"/>
    <property type="evidence" value="ECO:0007669"/>
    <property type="project" value="InterPro"/>
</dbReference>
<dbReference type="AlphaFoldDB" id="A0A061H0V4"/>
<keyword evidence="4 5" id="KW-0408">Iron</keyword>
<dbReference type="OrthoDB" id="540174at2759"/>
<dbReference type="HOGENOM" id="CLU_010089_2_0_1"/>
<dbReference type="GO" id="GO:0008897">
    <property type="term" value="F:holo-[acyl-carrier-protein] synthase activity"/>
    <property type="evidence" value="ECO:0007669"/>
    <property type="project" value="InterPro"/>
</dbReference>
<feature type="binding site" description="proximal binding residue" evidence="5">
    <location>
        <position position="636"/>
    </location>
    <ligand>
        <name>heme b</name>
        <dbReference type="ChEBI" id="CHEBI:60344"/>
    </ligand>
    <ligandPart>
        <name>Fe</name>
        <dbReference type="ChEBI" id="CHEBI:18248"/>
    </ligandPart>
</feature>
<dbReference type="Proteomes" id="UP000053664">
    <property type="component" value="Unassembled WGS sequence"/>
</dbReference>
<dbReference type="Pfam" id="PF01648">
    <property type="entry name" value="ACPS"/>
    <property type="match status" value="1"/>
</dbReference>
<evidence type="ECO:0000256" key="4">
    <source>
        <dbReference type="ARBA" id="ARBA00023004"/>
    </source>
</evidence>
<reference evidence="9 10" key="1">
    <citation type="journal article" date="2013" name="Plant Cell">
        <title>The transition from a phytopathogenic smut ancestor to an anamorphic biocontrol agent deciphered by comparative whole-genome analysis.</title>
        <authorList>
            <person name="Lefebvre F."/>
            <person name="Joly D.L."/>
            <person name="Labbe C."/>
            <person name="Teichmann B."/>
            <person name="Linning R."/>
            <person name="Belzile F."/>
            <person name="Bakkeren G."/>
            <person name="Belanger R.R."/>
        </authorList>
    </citation>
    <scope>NUCLEOTIDE SEQUENCE [LARGE SCALE GENOMIC DNA]</scope>
    <source>
        <strain evidence="9 10">PF-1</strain>
    </source>
</reference>
<dbReference type="InterPro" id="IPR037217">
    <property type="entry name" value="Trp/Indoleamine_2_3_dOase-like"/>
</dbReference>
<keyword evidence="5" id="KW-0349">Heme</keyword>
<evidence type="ECO:0000259" key="7">
    <source>
        <dbReference type="Pfam" id="PF01648"/>
    </source>
</evidence>
<gene>
    <name evidence="9" type="ORF">PFL1_06466</name>
</gene>
<dbReference type="KEGG" id="pfp:PFL1_06466"/>
<keyword evidence="3 5" id="KW-0479">Metal-binding</keyword>
<dbReference type="EMBL" id="KE361648">
    <property type="protein sequence ID" value="EPQ26012.1"/>
    <property type="molecule type" value="Genomic_DNA"/>
</dbReference>
<feature type="region of interest" description="Disordered" evidence="6">
    <location>
        <begin position="683"/>
        <end position="705"/>
    </location>
</feature>
<dbReference type="GO" id="GO:0020037">
    <property type="term" value="F:heme binding"/>
    <property type="evidence" value="ECO:0007669"/>
    <property type="project" value="InterPro"/>
</dbReference>
<comment type="similarity">
    <text evidence="1">Belongs to the indoleamine 2,3-dioxygenase family.</text>
</comment>
<feature type="region of interest" description="Disordered" evidence="6">
    <location>
        <begin position="748"/>
        <end position="807"/>
    </location>
</feature>
<evidence type="ECO:0000256" key="5">
    <source>
        <dbReference type="PIRSR" id="PIRSR600898-1"/>
    </source>
</evidence>
<protein>
    <submittedName>
        <fullName evidence="9">Uncharacterized protein</fullName>
    </submittedName>
</protein>